<name>A0A8X8CI64_POPTO</name>
<protein>
    <submittedName>
        <fullName evidence="1">Uncharacterized protein</fullName>
    </submittedName>
</protein>
<evidence type="ECO:0000313" key="1">
    <source>
        <dbReference type="EMBL" id="KAG6763596.1"/>
    </source>
</evidence>
<keyword evidence="2" id="KW-1185">Reference proteome</keyword>
<dbReference type="EMBL" id="JAAWWB010000016">
    <property type="protein sequence ID" value="KAG6763596.1"/>
    <property type="molecule type" value="Genomic_DNA"/>
</dbReference>
<comment type="caution">
    <text evidence="1">The sequence shown here is derived from an EMBL/GenBank/DDBJ whole genome shotgun (WGS) entry which is preliminary data.</text>
</comment>
<dbReference type="OrthoDB" id="1626798at2759"/>
<dbReference type="AlphaFoldDB" id="A0A8X8CI64"/>
<gene>
    <name evidence="1" type="ORF">POTOM_031022</name>
</gene>
<reference evidence="1" key="1">
    <citation type="journal article" date="2020" name="bioRxiv">
        <title>Hybrid origin of Populus tomentosa Carr. identified through genome sequencing and phylogenomic analysis.</title>
        <authorList>
            <person name="An X."/>
            <person name="Gao K."/>
            <person name="Chen Z."/>
            <person name="Li J."/>
            <person name="Yang X."/>
            <person name="Yang X."/>
            <person name="Zhou J."/>
            <person name="Guo T."/>
            <person name="Zhao T."/>
            <person name="Huang S."/>
            <person name="Miao D."/>
            <person name="Khan W.U."/>
            <person name="Rao P."/>
            <person name="Ye M."/>
            <person name="Lei B."/>
            <person name="Liao W."/>
            <person name="Wang J."/>
            <person name="Ji L."/>
            <person name="Li Y."/>
            <person name="Guo B."/>
            <person name="Mustafa N.S."/>
            <person name="Li S."/>
            <person name="Yun Q."/>
            <person name="Keller S.R."/>
            <person name="Mao J."/>
            <person name="Zhang R."/>
            <person name="Strauss S.H."/>
        </authorList>
    </citation>
    <scope>NUCLEOTIDE SEQUENCE</scope>
    <source>
        <strain evidence="1">GM15</strain>
        <tissue evidence="1">Leaf</tissue>
    </source>
</reference>
<dbReference type="Proteomes" id="UP000886885">
    <property type="component" value="Chromosome 8D"/>
</dbReference>
<accession>A0A8X8CI64</accession>
<evidence type="ECO:0000313" key="2">
    <source>
        <dbReference type="Proteomes" id="UP000886885"/>
    </source>
</evidence>
<proteinExistence type="predicted"/>
<sequence>MLAQDLWDFIEPTGLQEVNSKPIDNQEGDSKALRRKNAAALHAIQISCAPCILSKIRSITSAKNTFQYEFQKVVLTAGDAQVKEMVIEDKSDDSPTAVFVIGK</sequence>
<organism evidence="1 2">
    <name type="scientific">Populus tomentosa</name>
    <name type="common">Chinese white poplar</name>
    <dbReference type="NCBI Taxonomy" id="118781"/>
    <lineage>
        <taxon>Eukaryota</taxon>
        <taxon>Viridiplantae</taxon>
        <taxon>Streptophyta</taxon>
        <taxon>Embryophyta</taxon>
        <taxon>Tracheophyta</taxon>
        <taxon>Spermatophyta</taxon>
        <taxon>Magnoliopsida</taxon>
        <taxon>eudicotyledons</taxon>
        <taxon>Gunneridae</taxon>
        <taxon>Pentapetalae</taxon>
        <taxon>rosids</taxon>
        <taxon>fabids</taxon>
        <taxon>Malpighiales</taxon>
        <taxon>Salicaceae</taxon>
        <taxon>Saliceae</taxon>
        <taxon>Populus</taxon>
    </lineage>
</organism>